<dbReference type="eggNOG" id="COG1409">
    <property type="taxonomic scope" value="Bacteria"/>
</dbReference>
<dbReference type="RefSeq" id="WP_043188075.1">
    <property type="nucleotide sequence ID" value="NZ_CP009533.1"/>
</dbReference>
<dbReference type="OrthoDB" id="356681at2"/>
<gene>
    <name evidence="2" type="ORF">LT40_07000</name>
</gene>
<reference evidence="2 3" key="1">
    <citation type="journal article" date="2015" name="J. Biotechnol.">
        <title>Complete genome sequence of Pseudomonas rhizosphaerae IH5T (=DSM 16299T), a phosphate-solubilizing rhizobacterium for bacterial biofertilizer.</title>
        <authorList>
            <person name="Kwak Y."/>
            <person name="Jung B.K."/>
            <person name="Shin J.H."/>
        </authorList>
    </citation>
    <scope>NUCLEOTIDE SEQUENCE [LARGE SCALE GENOMIC DNA]</scope>
    <source>
        <strain evidence="2">DSM 16299</strain>
    </source>
</reference>
<evidence type="ECO:0000313" key="3">
    <source>
        <dbReference type="Proteomes" id="UP000029499"/>
    </source>
</evidence>
<dbReference type="GO" id="GO:0016787">
    <property type="term" value="F:hydrolase activity"/>
    <property type="evidence" value="ECO:0007669"/>
    <property type="project" value="InterPro"/>
</dbReference>
<dbReference type="Gene3D" id="3.60.21.10">
    <property type="match status" value="1"/>
</dbReference>
<organism evidence="2 3">
    <name type="scientific">Pseudomonas rhizosphaerae</name>
    <dbReference type="NCBI Taxonomy" id="216142"/>
    <lineage>
        <taxon>Bacteria</taxon>
        <taxon>Pseudomonadati</taxon>
        <taxon>Pseudomonadota</taxon>
        <taxon>Gammaproteobacteria</taxon>
        <taxon>Pseudomonadales</taxon>
        <taxon>Pseudomonadaceae</taxon>
        <taxon>Pseudomonas</taxon>
    </lineage>
</organism>
<accession>A0A089YNK4</accession>
<dbReference type="KEGG" id="prh:LT40_07000"/>
<keyword evidence="3" id="KW-1185">Reference proteome</keyword>
<protein>
    <submittedName>
        <fullName evidence="2">Serine/threonine protein phosphatase</fullName>
    </submittedName>
</protein>
<dbReference type="PANTHER" id="PTHR37844">
    <property type="entry name" value="SER/THR PROTEIN PHOSPHATASE SUPERFAMILY (AFU_ORTHOLOGUE AFUA_1G14840)"/>
    <property type="match status" value="1"/>
</dbReference>
<dbReference type="AlphaFoldDB" id="A0A089YNK4"/>
<dbReference type="HOGENOM" id="CLU_060372_3_0_6"/>
<dbReference type="PANTHER" id="PTHR37844:SF2">
    <property type="entry name" value="SER_THR PROTEIN PHOSPHATASE SUPERFAMILY (AFU_ORTHOLOGUE AFUA_1G14840)"/>
    <property type="match status" value="1"/>
</dbReference>
<dbReference type="InterPro" id="IPR029052">
    <property type="entry name" value="Metallo-depent_PP-like"/>
</dbReference>
<dbReference type="STRING" id="216142.LT40_07000"/>
<dbReference type="Proteomes" id="UP000029499">
    <property type="component" value="Chromosome"/>
</dbReference>
<evidence type="ECO:0000313" key="2">
    <source>
        <dbReference type="EMBL" id="AIS17169.1"/>
    </source>
</evidence>
<proteinExistence type="predicted"/>
<sequence>MRAYVLSDLHIEFCDFSPEPDGYDLVILAGDIHTKTRGVEWANDTFSCDVVYVLGNHEFYSGHFDRMLEKARQAAAPHVHLLENDTFVWNQIRFLGTTCWTDFTSSGDMVAATSIARQTMTDFRVIRAGPNYRRLRPDDVICRNRQAKEWLTQELSRPFPGRTVVITHHSPLVEVGGGHEGHLTAAYCNSWHGLVEQADFWVFGHTHESIDVQLSGCRVLSNQRGYPGESTGFAPGKIVEII</sequence>
<feature type="domain" description="Calcineurin-like phosphoesterase" evidence="1">
    <location>
        <begin position="1"/>
        <end position="208"/>
    </location>
</feature>
<name>A0A089YNK4_9PSED</name>
<evidence type="ECO:0000259" key="1">
    <source>
        <dbReference type="Pfam" id="PF00149"/>
    </source>
</evidence>
<dbReference type="SUPFAM" id="SSF56300">
    <property type="entry name" value="Metallo-dependent phosphatases"/>
    <property type="match status" value="1"/>
</dbReference>
<dbReference type="Pfam" id="PF00149">
    <property type="entry name" value="Metallophos"/>
    <property type="match status" value="1"/>
</dbReference>
<dbReference type="InterPro" id="IPR004843">
    <property type="entry name" value="Calcineurin-like_PHP"/>
</dbReference>
<dbReference type="EMBL" id="CP009533">
    <property type="protein sequence ID" value="AIS17169.1"/>
    <property type="molecule type" value="Genomic_DNA"/>
</dbReference>